<name>A0A0G1PAC5_UNCKA</name>
<proteinExistence type="predicted"/>
<evidence type="ECO:0000313" key="3">
    <source>
        <dbReference type="EMBL" id="KKU29711.1"/>
    </source>
</evidence>
<dbReference type="Pfam" id="PF09972">
    <property type="entry name" value="DUF2207"/>
    <property type="match status" value="1"/>
</dbReference>
<protein>
    <recommendedName>
        <fullName evidence="2">DUF2207 domain-containing protein</fullName>
    </recommendedName>
</protein>
<gene>
    <name evidence="3" type="ORF">UX44_C0032G0011</name>
</gene>
<dbReference type="AlphaFoldDB" id="A0A0G1PAC5"/>
<sequence length="154" mass="17095">MNSVKKYVFLIIAVITLTIGANAFAATGEAIDNFQTSILVNTDGSLNVTETITYNFGDSMKHGIIRDIQDTFTNQDGKNFKKPVEVVRVINELNVPYNFVVTGNGAFRSVKIGDADTLVSDTKVYVIEYKVTGAIERFSDHDEIYWNVTGNGWE</sequence>
<feature type="domain" description="DUF2207" evidence="2">
    <location>
        <begin position="31"/>
        <end position="154"/>
    </location>
</feature>
<feature type="chain" id="PRO_5002538916" description="DUF2207 domain-containing protein" evidence="1">
    <location>
        <begin position="26"/>
        <end position="154"/>
    </location>
</feature>
<dbReference type="EMBL" id="LCMF01000032">
    <property type="protein sequence ID" value="KKU29711.1"/>
    <property type="molecule type" value="Genomic_DNA"/>
</dbReference>
<organism evidence="3 4">
    <name type="scientific">candidate division WWE3 bacterium GW2011_GWA1_46_21</name>
    <dbReference type="NCBI Taxonomy" id="1619107"/>
    <lineage>
        <taxon>Bacteria</taxon>
        <taxon>Katanobacteria</taxon>
    </lineage>
</organism>
<evidence type="ECO:0000313" key="4">
    <source>
        <dbReference type="Proteomes" id="UP000034732"/>
    </source>
</evidence>
<comment type="caution">
    <text evidence="3">The sequence shown here is derived from an EMBL/GenBank/DDBJ whole genome shotgun (WGS) entry which is preliminary data.</text>
</comment>
<dbReference type="Proteomes" id="UP000034732">
    <property type="component" value="Unassembled WGS sequence"/>
</dbReference>
<accession>A0A0G1PAC5</accession>
<dbReference type="InterPro" id="IPR018702">
    <property type="entry name" value="DUF2207"/>
</dbReference>
<evidence type="ECO:0000259" key="2">
    <source>
        <dbReference type="Pfam" id="PF09972"/>
    </source>
</evidence>
<reference evidence="3 4" key="1">
    <citation type="journal article" date="2015" name="Nature">
        <title>rRNA introns, odd ribosomes, and small enigmatic genomes across a large radiation of phyla.</title>
        <authorList>
            <person name="Brown C.T."/>
            <person name="Hug L.A."/>
            <person name="Thomas B.C."/>
            <person name="Sharon I."/>
            <person name="Castelle C.J."/>
            <person name="Singh A."/>
            <person name="Wilkins M.J."/>
            <person name="Williams K.H."/>
            <person name="Banfield J.F."/>
        </authorList>
    </citation>
    <scope>NUCLEOTIDE SEQUENCE [LARGE SCALE GENOMIC DNA]</scope>
</reference>
<feature type="signal peptide" evidence="1">
    <location>
        <begin position="1"/>
        <end position="25"/>
    </location>
</feature>
<evidence type="ECO:0000256" key="1">
    <source>
        <dbReference type="SAM" id="SignalP"/>
    </source>
</evidence>
<keyword evidence="1" id="KW-0732">Signal</keyword>